<sequence>MSHRKRWALAAMALGVGGLAAALGLMWRPAIDPIERPMVFEPAQIARGAQVVTAGDCAVCHTRPGGKYLAGGLPLVTPFGTLYSTNITPDAQTGIGKWPLEAFQRAMRDGISRDGHFLYPAFPYTHYRLLDDQDLADAYAYLMSGPPAYAPATPNRMKFPMNLRPLVAGWNLLFLHSAPFAPTAQASAQWDRGRYLVEGAGHCGGCHTPLNLLGAEKAGQALAGGVVDGWAAPSLLGLASRETPWTQAQLVDYLQAKVVDGHGTAAGPMRPVSQELARLPRADVDAMAEYLLSLPAPPHPPATLETKAAATADSTRLGGDLFQAACAGCHGAAAPMRSIDGRPALTATSSVQAPAPRNFIKTVLEGIAPTPGEPGPAMPPFAVSLNDQQLAALAAFVRGQAAPDRPWRDLHSTIQALREETP</sequence>
<evidence type="ECO:0000256" key="4">
    <source>
        <dbReference type="ARBA" id="ARBA00022723"/>
    </source>
</evidence>
<keyword evidence="5" id="KW-0732">Signal</keyword>
<comment type="subcellular location">
    <subcellularLocation>
        <location evidence="1">Cell membrane</location>
    </subcellularLocation>
</comment>
<evidence type="ECO:0000256" key="5">
    <source>
        <dbReference type="ARBA" id="ARBA00022729"/>
    </source>
</evidence>
<dbReference type="Proteomes" id="UP000609530">
    <property type="component" value="Unassembled WGS sequence"/>
</dbReference>
<evidence type="ECO:0000256" key="9">
    <source>
        <dbReference type="PROSITE-ProRule" id="PRU00433"/>
    </source>
</evidence>
<reference evidence="11 12" key="1">
    <citation type="journal article" date="2020" name="Microorganisms">
        <title>Reliable Identification of Environmental Pseudomonas Isolates Using the rpoD Gene.</title>
        <authorList>
            <consortium name="The Broad Institute Genome Sequencing Platform"/>
            <person name="Girard L."/>
            <person name="Lood C."/>
            <person name="Rokni-Zadeh H."/>
            <person name="van Noort V."/>
            <person name="Lavigne R."/>
            <person name="De Mot R."/>
        </authorList>
    </citation>
    <scope>NUCLEOTIDE SEQUENCE [LARGE SCALE GENOMIC DNA]</scope>
    <source>
        <strain evidence="11 12">RD9SR1</strain>
    </source>
</reference>
<keyword evidence="6" id="KW-0677">Repeat</keyword>
<dbReference type="EMBL" id="JABWRZ020000001">
    <property type="protein sequence ID" value="MBV4492414.1"/>
    <property type="molecule type" value="Genomic_DNA"/>
</dbReference>
<proteinExistence type="predicted"/>
<evidence type="ECO:0000313" key="11">
    <source>
        <dbReference type="EMBL" id="MBV4492414.1"/>
    </source>
</evidence>
<evidence type="ECO:0000313" key="12">
    <source>
        <dbReference type="Proteomes" id="UP000609530"/>
    </source>
</evidence>
<keyword evidence="12" id="KW-1185">Reference proteome</keyword>
<keyword evidence="3 9" id="KW-0349">Heme</keyword>
<protein>
    <submittedName>
        <fullName evidence="11">Cytochrome c</fullName>
    </submittedName>
</protein>
<dbReference type="InterPro" id="IPR036909">
    <property type="entry name" value="Cyt_c-like_dom_sf"/>
</dbReference>
<dbReference type="PROSITE" id="PS51007">
    <property type="entry name" value="CYTC"/>
    <property type="match status" value="3"/>
</dbReference>
<dbReference type="Pfam" id="PF13442">
    <property type="entry name" value="Cytochrome_CBB3"/>
    <property type="match status" value="1"/>
</dbReference>
<dbReference type="PANTHER" id="PTHR35008">
    <property type="entry name" value="BLL4482 PROTEIN-RELATED"/>
    <property type="match status" value="1"/>
</dbReference>
<evidence type="ECO:0000256" key="2">
    <source>
        <dbReference type="ARBA" id="ARBA00022475"/>
    </source>
</evidence>
<dbReference type="PANTHER" id="PTHR35008:SF8">
    <property type="entry name" value="ALCOHOL DEHYDROGENASE CYTOCHROME C SUBUNIT"/>
    <property type="match status" value="1"/>
</dbReference>
<evidence type="ECO:0000256" key="6">
    <source>
        <dbReference type="ARBA" id="ARBA00022737"/>
    </source>
</evidence>
<dbReference type="Gene3D" id="1.10.760.10">
    <property type="entry name" value="Cytochrome c-like domain"/>
    <property type="match status" value="3"/>
</dbReference>
<feature type="domain" description="Cytochrome c" evidence="10">
    <location>
        <begin position="43"/>
        <end position="146"/>
    </location>
</feature>
<dbReference type="RefSeq" id="WP_186679500.1">
    <property type="nucleotide sequence ID" value="NZ_JABWRZ020000001.1"/>
</dbReference>
<dbReference type="InterPro" id="IPR014353">
    <property type="entry name" value="Membr-bd_ADH_cyt_c"/>
</dbReference>
<dbReference type="InterPro" id="IPR009056">
    <property type="entry name" value="Cyt_c-like_dom"/>
</dbReference>
<comment type="caution">
    <text evidence="11">The sequence shown here is derived from an EMBL/GenBank/DDBJ whole genome shotgun (WGS) entry which is preliminary data.</text>
</comment>
<evidence type="ECO:0000256" key="3">
    <source>
        <dbReference type="ARBA" id="ARBA00022617"/>
    </source>
</evidence>
<feature type="domain" description="Cytochrome c" evidence="10">
    <location>
        <begin position="313"/>
        <end position="401"/>
    </location>
</feature>
<evidence type="ECO:0000256" key="8">
    <source>
        <dbReference type="ARBA" id="ARBA00023136"/>
    </source>
</evidence>
<dbReference type="Pfam" id="PF00034">
    <property type="entry name" value="Cytochrom_C"/>
    <property type="match status" value="2"/>
</dbReference>
<accession>A0ABS6QEM9</accession>
<feature type="domain" description="Cytochrome c" evidence="10">
    <location>
        <begin position="188"/>
        <end position="295"/>
    </location>
</feature>
<evidence type="ECO:0000259" key="10">
    <source>
        <dbReference type="PROSITE" id="PS51007"/>
    </source>
</evidence>
<keyword evidence="8" id="KW-0472">Membrane</keyword>
<keyword evidence="4 9" id="KW-0479">Metal-binding</keyword>
<dbReference type="SUPFAM" id="SSF46626">
    <property type="entry name" value="Cytochrome c"/>
    <property type="match status" value="3"/>
</dbReference>
<dbReference type="PIRSF" id="PIRSF000018">
    <property type="entry name" value="Mb_ADH_cyt_c"/>
    <property type="match status" value="1"/>
</dbReference>
<organism evidence="11 12">
    <name type="scientific">Pseudomonas oryzicola</name>
    <dbReference type="NCBI Taxonomy" id="485876"/>
    <lineage>
        <taxon>Bacteria</taxon>
        <taxon>Pseudomonadati</taxon>
        <taxon>Pseudomonadota</taxon>
        <taxon>Gammaproteobacteria</taxon>
        <taxon>Pseudomonadales</taxon>
        <taxon>Pseudomonadaceae</taxon>
        <taxon>Pseudomonas</taxon>
    </lineage>
</organism>
<keyword evidence="2" id="KW-1003">Cell membrane</keyword>
<dbReference type="InterPro" id="IPR051459">
    <property type="entry name" value="Cytochrome_c-type_DH"/>
</dbReference>
<evidence type="ECO:0000256" key="7">
    <source>
        <dbReference type="ARBA" id="ARBA00023004"/>
    </source>
</evidence>
<name>A0ABS6QEM9_9PSED</name>
<gene>
    <name evidence="11" type="ORF">HU760_017625</name>
</gene>
<keyword evidence="7 9" id="KW-0408">Iron</keyword>
<evidence type="ECO:0000256" key="1">
    <source>
        <dbReference type="ARBA" id="ARBA00004236"/>
    </source>
</evidence>